<organism evidence="5 6">
    <name type="scientific">Aquamicrobium ahrensii</name>
    <dbReference type="NCBI Taxonomy" id="469551"/>
    <lineage>
        <taxon>Bacteria</taxon>
        <taxon>Pseudomonadati</taxon>
        <taxon>Pseudomonadota</taxon>
        <taxon>Alphaproteobacteria</taxon>
        <taxon>Hyphomicrobiales</taxon>
        <taxon>Phyllobacteriaceae</taxon>
        <taxon>Aquamicrobium</taxon>
    </lineage>
</organism>
<evidence type="ECO:0000259" key="4">
    <source>
        <dbReference type="Pfam" id="PF00496"/>
    </source>
</evidence>
<reference evidence="5 6" key="1">
    <citation type="submission" date="2024-06" db="EMBL/GenBank/DDBJ databases">
        <title>Genomic Encyclopedia of Type Strains, Phase IV (KMG-IV): sequencing the most valuable type-strain genomes for metagenomic binning, comparative biology and taxonomic classification.</title>
        <authorList>
            <person name="Goeker M."/>
        </authorList>
    </citation>
    <scope>NUCLEOTIDE SEQUENCE [LARGE SCALE GENOMIC DNA]</scope>
    <source>
        <strain evidence="5 6">DSM 19730</strain>
    </source>
</reference>
<dbReference type="Proteomes" id="UP001549143">
    <property type="component" value="Unassembled WGS sequence"/>
</dbReference>
<feature type="domain" description="Solute-binding protein family 5" evidence="4">
    <location>
        <begin position="119"/>
        <end position="528"/>
    </location>
</feature>
<evidence type="ECO:0000256" key="3">
    <source>
        <dbReference type="ARBA" id="ARBA00022729"/>
    </source>
</evidence>
<evidence type="ECO:0000256" key="1">
    <source>
        <dbReference type="ARBA" id="ARBA00004418"/>
    </source>
</evidence>
<proteinExistence type="inferred from homology"/>
<dbReference type="Gene3D" id="3.10.105.10">
    <property type="entry name" value="Dipeptide-binding Protein, Domain 3"/>
    <property type="match status" value="1"/>
</dbReference>
<dbReference type="InterPro" id="IPR000914">
    <property type="entry name" value="SBP_5_dom"/>
</dbReference>
<evidence type="ECO:0000313" key="6">
    <source>
        <dbReference type="Proteomes" id="UP001549143"/>
    </source>
</evidence>
<dbReference type="PANTHER" id="PTHR30290:SF64">
    <property type="entry name" value="ABC TRANSPORTER PERIPLASMIC BINDING PROTEIN"/>
    <property type="match status" value="1"/>
</dbReference>
<dbReference type="EMBL" id="JBEPMN010000009">
    <property type="protein sequence ID" value="MET3662180.1"/>
    <property type="molecule type" value="Genomic_DNA"/>
</dbReference>
<gene>
    <name evidence="5" type="ORF">ABID44_002514</name>
</gene>
<keyword evidence="3" id="KW-0732">Signal</keyword>
<comment type="similarity">
    <text evidence="2">Belongs to the bacterial solute-binding protein 5 family.</text>
</comment>
<sequence>MNIHHLRASMSAMLVPGLVSGLVCAVLALGVHDARADEWHTSSSLVGGSKYGENFERYDYVNPDAPKGGTLNSTVLGTFDSFNPYIVQGTPAAGLVQFGGGLLYDTLMEQATDEGSVSHPLVAEAYKYPDDFSTATYRLDPRARWHDGQPITAEDVIWSFQTLKANSPMYNRYYENVTEAVKISDREVEFRFDQKGNRELPKIMGDLAVLPKHWWEGADAKGNKRDITRSTLEPPLGSAAYRIKSFKPGAEIIWERVPDYWAAKLPVKVGRENFDIRRYRYFLDNNAAWQAFTKGGFEDVNSENSARRWMTVYDFPAVKSGDVIRKEFKSNARANMQGFIMNTRRPLFQDRSVREALSYAFDFDTINRTQSFGLNTRINSYFMGSDFASGGLPQGKELEILEKYRDKLPPELFTKEFALPRFDTPQAERQILRDAVALFKQAGWEIRDGRMVNVETGKPFSFEILETRQDAEPTISPFIEMLRKIGVTATLRIVDTSQYINRVNDFDYDMITMVLPQSDSPGNEQRDYWSARAAETPGSRNYSGIKDPVIDALVDRVIFASDRDDLIAATRALDRVLLWNYYVVPQFTRPDVWLAYWNKFGMPEKQPEYIGADIDSWWIDPEKEKALAAKHQSAN</sequence>
<protein>
    <submittedName>
        <fullName evidence="5">Microcin C transport system substrate-binding protein</fullName>
    </submittedName>
</protein>
<dbReference type="Pfam" id="PF00496">
    <property type="entry name" value="SBP_bac_5"/>
    <property type="match status" value="1"/>
</dbReference>
<comment type="caution">
    <text evidence="5">The sequence shown here is derived from an EMBL/GenBank/DDBJ whole genome shotgun (WGS) entry which is preliminary data.</text>
</comment>
<evidence type="ECO:0000313" key="5">
    <source>
        <dbReference type="EMBL" id="MET3662180.1"/>
    </source>
</evidence>
<dbReference type="InterPro" id="IPR030678">
    <property type="entry name" value="Peptide/Ni-bd"/>
</dbReference>
<dbReference type="InterPro" id="IPR039424">
    <property type="entry name" value="SBP_5"/>
</dbReference>
<dbReference type="PIRSF" id="PIRSF002741">
    <property type="entry name" value="MppA"/>
    <property type="match status" value="1"/>
</dbReference>
<dbReference type="CDD" id="cd08497">
    <property type="entry name" value="MbnE-like"/>
    <property type="match status" value="1"/>
</dbReference>
<evidence type="ECO:0000256" key="2">
    <source>
        <dbReference type="ARBA" id="ARBA00005695"/>
    </source>
</evidence>
<name>A0ABV2KM71_9HYPH</name>
<dbReference type="PANTHER" id="PTHR30290">
    <property type="entry name" value="PERIPLASMIC BINDING COMPONENT OF ABC TRANSPORTER"/>
    <property type="match status" value="1"/>
</dbReference>
<keyword evidence="6" id="KW-1185">Reference proteome</keyword>
<accession>A0ABV2KM71</accession>
<dbReference type="SUPFAM" id="SSF53850">
    <property type="entry name" value="Periplasmic binding protein-like II"/>
    <property type="match status" value="1"/>
</dbReference>
<dbReference type="Gene3D" id="3.40.190.10">
    <property type="entry name" value="Periplasmic binding protein-like II"/>
    <property type="match status" value="1"/>
</dbReference>
<comment type="subcellular location">
    <subcellularLocation>
        <location evidence="1">Periplasm</location>
    </subcellularLocation>
</comment>
<dbReference type="RefSeq" id="WP_354152039.1">
    <property type="nucleotide sequence ID" value="NZ_JBEPMN010000009.1"/>
</dbReference>